<gene>
    <name evidence="3" type="ORF">FOL46_009322</name>
    <name evidence="4" type="ORF">FOZ61_003901</name>
</gene>
<dbReference type="OrthoDB" id="423984at2759"/>
<evidence type="ECO:0000313" key="4">
    <source>
        <dbReference type="EMBL" id="KAF4660583.1"/>
    </source>
</evidence>
<keyword evidence="2" id="KW-0812">Transmembrane</keyword>
<organism evidence="4 5">
    <name type="scientific">Perkinsus olseni</name>
    <name type="common">Perkinsus atlanticus</name>
    <dbReference type="NCBI Taxonomy" id="32597"/>
    <lineage>
        <taxon>Eukaryota</taxon>
        <taxon>Sar</taxon>
        <taxon>Alveolata</taxon>
        <taxon>Perkinsozoa</taxon>
        <taxon>Perkinsea</taxon>
        <taxon>Perkinsida</taxon>
        <taxon>Perkinsidae</taxon>
        <taxon>Perkinsus</taxon>
    </lineage>
</organism>
<keyword evidence="2" id="KW-1133">Transmembrane helix</keyword>
<evidence type="ECO:0000313" key="5">
    <source>
        <dbReference type="Proteomes" id="UP000570595"/>
    </source>
</evidence>
<feature type="transmembrane region" description="Helical" evidence="2">
    <location>
        <begin position="59"/>
        <end position="84"/>
    </location>
</feature>
<keyword evidence="2" id="KW-0472">Membrane</keyword>
<reference evidence="5 6" key="1">
    <citation type="submission" date="2020-04" db="EMBL/GenBank/DDBJ databases">
        <title>Perkinsus olseni comparative genomics.</title>
        <authorList>
            <person name="Bogema D.R."/>
        </authorList>
    </citation>
    <scope>NUCLEOTIDE SEQUENCE [LARGE SCALE GENOMIC DNA]</scope>
    <source>
        <strain evidence="4">ATCC PRA-179</strain>
        <strain evidence="3">ATCC PRA-31</strain>
    </source>
</reference>
<dbReference type="EMBL" id="JABAHT010000226">
    <property type="protein sequence ID" value="KAF4660583.1"/>
    <property type="molecule type" value="Genomic_DNA"/>
</dbReference>
<feature type="compositionally biased region" description="Acidic residues" evidence="1">
    <location>
        <begin position="262"/>
        <end position="271"/>
    </location>
</feature>
<proteinExistence type="predicted"/>
<dbReference type="Proteomes" id="UP000570595">
    <property type="component" value="Unassembled WGS sequence"/>
</dbReference>
<evidence type="ECO:0000256" key="1">
    <source>
        <dbReference type="SAM" id="MobiDB-lite"/>
    </source>
</evidence>
<feature type="region of interest" description="Disordered" evidence="1">
    <location>
        <begin position="235"/>
        <end position="277"/>
    </location>
</feature>
<evidence type="ECO:0000256" key="2">
    <source>
        <dbReference type="SAM" id="Phobius"/>
    </source>
</evidence>
<sequence length="277" mass="30428">MADSETSGTRSAEVSLPLYITALSLTASIVVFGVNVGISKILYITDELSAKVGVWNFPTCLCLDLTITTVVFSILIWTIVSAFVEMNLRTKWPLIVKKVALPQILSSYLPAVLRHSSVLEVREKGRTCCSRMSFEGTMQTLARGSWIAMISWAFLTMPTCSFITAYDGGRHNEGLGYSSWTLTWIRTTFIAIQTLLLSQVCALTTYIYHTHTTEDPYSRSRYPSFVSTISTTDKTLSPSIARSDSKDTTGLGGPSPRPLEGIPEEEISSDVDGEHAS</sequence>
<feature type="transmembrane region" description="Helical" evidence="2">
    <location>
        <begin position="146"/>
        <end position="166"/>
    </location>
</feature>
<protein>
    <submittedName>
        <fullName evidence="4">Uncharacterized protein</fullName>
    </submittedName>
</protein>
<feature type="transmembrane region" description="Helical" evidence="2">
    <location>
        <begin position="16"/>
        <end position="38"/>
    </location>
</feature>
<accession>A0A7J6LN09</accession>
<name>A0A7J6LN09_PEROL</name>
<evidence type="ECO:0000313" key="3">
    <source>
        <dbReference type="EMBL" id="KAF4653183.1"/>
    </source>
</evidence>
<dbReference type="AlphaFoldDB" id="A0A7J6LN09"/>
<dbReference type="Proteomes" id="UP000572268">
    <property type="component" value="Unassembled WGS sequence"/>
</dbReference>
<dbReference type="EMBL" id="JABANN010000835">
    <property type="protein sequence ID" value="KAF4653183.1"/>
    <property type="molecule type" value="Genomic_DNA"/>
</dbReference>
<feature type="transmembrane region" description="Helical" evidence="2">
    <location>
        <begin position="187"/>
        <end position="208"/>
    </location>
</feature>
<evidence type="ECO:0000313" key="6">
    <source>
        <dbReference type="Proteomes" id="UP000572268"/>
    </source>
</evidence>
<comment type="caution">
    <text evidence="4">The sequence shown here is derived from an EMBL/GenBank/DDBJ whole genome shotgun (WGS) entry which is preliminary data.</text>
</comment>